<feature type="transmembrane region" description="Helical" evidence="7">
    <location>
        <begin position="236"/>
        <end position="255"/>
    </location>
</feature>
<keyword evidence="6 7" id="KW-0472">Membrane</keyword>
<evidence type="ECO:0000313" key="9">
    <source>
        <dbReference type="EMBL" id="MEJ8570007.1"/>
    </source>
</evidence>
<feature type="transmembrane region" description="Helical" evidence="7">
    <location>
        <begin position="28"/>
        <end position="47"/>
    </location>
</feature>
<dbReference type="Gene3D" id="1.10.3720.10">
    <property type="entry name" value="MetI-like"/>
    <property type="match status" value="1"/>
</dbReference>
<evidence type="ECO:0000256" key="3">
    <source>
        <dbReference type="ARBA" id="ARBA00022475"/>
    </source>
</evidence>
<keyword evidence="2 7" id="KW-0813">Transport</keyword>
<feature type="transmembrane region" description="Helical" evidence="7">
    <location>
        <begin position="82"/>
        <end position="102"/>
    </location>
</feature>
<proteinExistence type="inferred from homology"/>
<dbReference type="PANTHER" id="PTHR30151">
    <property type="entry name" value="ALKANE SULFONATE ABC TRANSPORTER-RELATED, MEMBRANE SUBUNIT"/>
    <property type="match status" value="1"/>
</dbReference>
<organism evidence="9 10">
    <name type="scientific">Microbaculum marinum</name>
    <dbReference type="NCBI Taxonomy" id="1764581"/>
    <lineage>
        <taxon>Bacteria</taxon>
        <taxon>Pseudomonadati</taxon>
        <taxon>Pseudomonadota</taxon>
        <taxon>Alphaproteobacteria</taxon>
        <taxon>Hyphomicrobiales</taxon>
        <taxon>Tepidamorphaceae</taxon>
        <taxon>Microbaculum</taxon>
    </lineage>
</organism>
<evidence type="ECO:0000256" key="2">
    <source>
        <dbReference type="ARBA" id="ARBA00022448"/>
    </source>
</evidence>
<protein>
    <submittedName>
        <fullName evidence="9">ABC transporter permease</fullName>
    </submittedName>
</protein>
<dbReference type="GO" id="GO:0005886">
    <property type="term" value="C:plasma membrane"/>
    <property type="evidence" value="ECO:0007669"/>
    <property type="project" value="UniProtKB-SubCell"/>
</dbReference>
<feature type="transmembrane region" description="Helical" evidence="7">
    <location>
        <begin position="141"/>
        <end position="160"/>
    </location>
</feature>
<feature type="domain" description="ABC transmembrane type-1" evidence="8">
    <location>
        <begin position="75"/>
        <end position="259"/>
    </location>
</feature>
<name>A0AAW9RIK7_9HYPH</name>
<feature type="transmembrane region" description="Helical" evidence="7">
    <location>
        <begin position="109"/>
        <end position="135"/>
    </location>
</feature>
<evidence type="ECO:0000256" key="6">
    <source>
        <dbReference type="ARBA" id="ARBA00023136"/>
    </source>
</evidence>
<evidence type="ECO:0000256" key="7">
    <source>
        <dbReference type="RuleBase" id="RU363032"/>
    </source>
</evidence>
<dbReference type="GO" id="GO:0055085">
    <property type="term" value="P:transmembrane transport"/>
    <property type="evidence" value="ECO:0007669"/>
    <property type="project" value="InterPro"/>
</dbReference>
<dbReference type="RefSeq" id="WP_340327747.1">
    <property type="nucleotide sequence ID" value="NZ_JAZHOF010000001.1"/>
</dbReference>
<feature type="transmembrane region" description="Helical" evidence="7">
    <location>
        <begin position="193"/>
        <end position="216"/>
    </location>
</feature>
<sequence>MTDTAAVDPRQGELTLSERFRWLTSLRYVLISFVTLFVIWEVGVRLFDVPTYLLPPPSLVWSEFSERWAYVLQHTWVTTGEIVAGYLAAVVVSIPMAIMIAYSRFIEQAFYPLIVFLQIVPKIAIAPLFIIWFGFGFTPKLLLVFLLSFFPIVVAAIAGFKSIDDEVMELARSTGAKGWTTFRKIQLPHAMPSIFTGLKVAAALSATAAVVAEFVASDKGLGYLLLRYNGDLETPMVFATIVVLSIVGLIVYYAVELLEMLVIPWHVSRRASAMDAGGV</sequence>
<accession>A0AAW9RIK7</accession>
<dbReference type="InterPro" id="IPR000515">
    <property type="entry name" value="MetI-like"/>
</dbReference>
<evidence type="ECO:0000256" key="4">
    <source>
        <dbReference type="ARBA" id="ARBA00022692"/>
    </source>
</evidence>
<dbReference type="Proteomes" id="UP001378188">
    <property type="component" value="Unassembled WGS sequence"/>
</dbReference>
<dbReference type="InterPro" id="IPR035906">
    <property type="entry name" value="MetI-like_sf"/>
</dbReference>
<evidence type="ECO:0000313" key="10">
    <source>
        <dbReference type="Proteomes" id="UP001378188"/>
    </source>
</evidence>
<evidence type="ECO:0000259" key="8">
    <source>
        <dbReference type="PROSITE" id="PS50928"/>
    </source>
</evidence>
<dbReference type="CDD" id="cd06261">
    <property type="entry name" value="TM_PBP2"/>
    <property type="match status" value="1"/>
</dbReference>
<evidence type="ECO:0000256" key="1">
    <source>
        <dbReference type="ARBA" id="ARBA00004651"/>
    </source>
</evidence>
<keyword evidence="3" id="KW-1003">Cell membrane</keyword>
<keyword evidence="10" id="KW-1185">Reference proteome</keyword>
<comment type="caution">
    <text evidence="9">The sequence shown here is derived from an EMBL/GenBank/DDBJ whole genome shotgun (WGS) entry which is preliminary data.</text>
</comment>
<dbReference type="SUPFAM" id="SSF161098">
    <property type="entry name" value="MetI-like"/>
    <property type="match status" value="1"/>
</dbReference>
<dbReference type="Pfam" id="PF00528">
    <property type="entry name" value="BPD_transp_1"/>
    <property type="match status" value="1"/>
</dbReference>
<comment type="similarity">
    <text evidence="7">Belongs to the binding-protein-dependent transport system permease family.</text>
</comment>
<comment type="subcellular location">
    <subcellularLocation>
        <location evidence="1 7">Cell membrane</location>
        <topology evidence="1 7">Multi-pass membrane protein</topology>
    </subcellularLocation>
</comment>
<gene>
    <name evidence="9" type="ORF">V3328_00875</name>
</gene>
<dbReference type="AlphaFoldDB" id="A0AAW9RIK7"/>
<evidence type="ECO:0000256" key="5">
    <source>
        <dbReference type="ARBA" id="ARBA00022989"/>
    </source>
</evidence>
<keyword evidence="4 7" id="KW-0812">Transmembrane</keyword>
<dbReference type="PANTHER" id="PTHR30151:SF20">
    <property type="entry name" value="ABC TRANSPORTER PERMEASE PROTEIN HI_0355-RELATED"/>
    <property type="match status" value="1"/>
</dbReference>
<keyword evidence="5 7" id="KW-1133">Transmembrane helix</keyword>
<dbReference type="PROSITE" id="PS50928">
    <property type="entry name" value="ABC_TM1"/>
    <property type="match status" value="1"/>
</dbReference>
<dbReference type="EMBL" id="JAZHOF010000001">
    <property type="protein sequence ID" value="MEJ8570007.1"/>
    <property type="molecule type" value="Genomic_DNA"/>
</dbReference>
<reference evidence="9 10" key="1">
    <citation type="submission" date="2024-02" db="EMBL/GenBank/DDBJ databases">
        <title>Genome analysis and characterization of Microbaculum marinisediminis sp. nov., isolated from marine sediment.</title>
        <authorList>
            <person name="Du Z.-J."/>
            <person name="Ye Y.-Q."/>
            <person name="Zhang Z.-R."/>
            <person name="Yuan S.-M."/>
            <person name="Zhang X.-Y."/>
        </authorList>
    </citation>
    <scope>NUCLEOTIDE SEQUENCE [LARGE SCALE GENOMIC DNA]</scope>
    <source>
        <strain evidence="9 10">SDUM1044001</strain>
    </source>
</reference>